<comment type="caution">
    <text evidence="2">The sequence shown here is derived from an EMBL/GenBank/DDBJ whole genome shotgun (WGS) entry which is preliminary data.</text>
</comment>
<dbReference type="AlphaFoldDB" id="A0AAX1PN24"/>
<accession>A0AAX1PN24</accession>
<evidence type="ECO:0000256" key="1">
    <source>
        <dbReference type="SAM" id="Phobius"/>
    </source>
</evidence>
<dbReference type="PROSITE" id="PS51257">
    <property type="entry name" value="PROKAR_LIPOPROTEIN"/>
    <property type="match status" value="1"/>
</dbReference>
<proteinExistence type="predicted"/>
<dbReference type="Proteomes" id="UP000249422">
    <property type="component" value="Unassembled WGS sequence"/>
</dbReference>
<keyword evidence="1" id="KW-1133">Transmembrane helix</keyword>
<feature type="transmembrane region" description="Helical" evidence="1">
    <location>
        <begin position="92"/>
        <end position="113"/>
    </location>
</feature>
<protein>
    <submittedName>
        <fullName evidence="2">Uncharacterized protein</fullName>
    </submittedName>
</protein>
<gene>
    <name evidence="2" type="ORF">DEU50_10115</name>
</gene>
<keyword evidence="1" id="KW-0812">Transmembrane</keyword>
<name>A0AAX1PN24_AERSA</name>
<dbReference type="EMBL" id="QLLM01000001">
    <property type="protein sequence ID" value="RAJ09296.1"/>
    <property type="molecule type" value="Genomic_DNA"/>
</dbReference>
<evidence type="ECO:0000313" key="3">
    <source>
        <dbReference type="Proteomes" id="UP000249422"/>
    </source>
</evidence>
<sequence>MPPLGRSQPGWMALAIACLLWLAAFTAAGVTASDQPVSVVSAAQMQLHGASDQGLANSVSLPPAAHWRLGVEQGRWLEGANHPHFDQMLLAWFQHDILGLLCGLLFFLPLIYLRQLSSYLGDLHKRLLFGQHLQFRFCHGHSRPACC</sequence>
<keyword evidence="1" id="KW-0472">Membrane</keyword>
<evidence type="ECO:0000313" key="2">
    <source>
        <dbReference type="EMBL" id="RAJ09296.1"/>
    </source>
</evidence>
<organism evidence="2 3">
    <name type="scientific">Aeromonas salmonicida</name>
    <dbReference type="NCBI Taxonomy" id="645"/>
    <lineage>
        <taxon>Bacteria</taxon>
        <taxon>Pseudomonadati</taxon>
        <taxon>Pseudomonadota</taxon>
        <taxon>Gammaproteobacteria</taxon>
        <taxon>Aeromonadales</taxon>
        <taxon>Aeromonadaceae</taxon>
        <taxon>Aeromonas</taxon>
    </lineage>
</organism>
<reference evidence="2 3" key="1">
    <citation type="submission" date="2018-06" db="EMBL/GenBank/DDBJ databases">
        <title>Freshwater and sediment microbial communities from various areas in North America, analyzing microbe dynamics in response to fracking.</title>
        <authorList>
            <person name="Lamendella R."/>
        </authorList>
    </citation>
    <scope>NUCLEOTIDE SEQUENCE [LARGE SCALE GENOMIC DNA]</scope>
    <source>
        <strain evidence="2 3">17</strain>
    </source>
</reference>